<reference evidence="2 3" key="1">
    <citation type="journal article" date="2018" name="Mol. Genet. Genomics">
        <title>The red deer Cervus elaphus genome CerEla1.0: sequencing, annotating, genes, and chromosomes.</title>
        <authorList>
            <person name="Bana N.A."/>
            <person name="Nyiri A."/>
            <person name="Nagy J."/>
            <person name="Frank K."/>
            <person name="Nagy T."/>
            <person name="Steger V."/>
            <person name="Schiller M."/>
            <person name="Lakatos P."/>
            <person name="Sugar L."/>
            <person name="Horn P."/>
            <person name="Barta E."/>
            <person name="Orosz L."/>
        </authorList>
    </citation>
    <scope>NUCLEOTIDE SEQUENCE [LARGE SCALE GENOMIC DNA]</scope>
    <source>
        <strain evidence="2">Hungarian</strain>
    </source>
</reference>
<dbReference type="Proteomes" id="UP000242450">
    <property type="component" value="Chromosome 6"/>
</dbReference>
<gene>
    <name evidence="2" type="ORF">Celaphus_00017292</name>
</gene>
<feature type="compositionally biased region" description="Polar residues" evidence="1">
    <location>
        <begin position="10"/>
        <end position="21"/>
    </location>
</feature>
<accession>A0A212D5Y3</accession>
<evidence type="ECO:0000313" key="3">
    <source>
        <dbReference type="Proteomes" id="UP000242450"/>
    </source>
</evidence>
<dbReference type="AlphaFoldDB" id="A0A212D5Y3"/>
<name>A0A212D5Y3_CEREH</name>
<protein>
    <submittedName>
        <fullName evidence="2">Uncharacterized protein</fullName>
    </submittedName>
</protein>
<organism evidence="2 3">
    <name type="scientific">Cervus elaphus hippelaphus</name>
    <name type="common">European red deer</name>
    <dbReference type="NCBI Taxonomy" id="46360"/>
    <lineage>
        <taxon>Eukaryota</taxon>
        <taxon>Metazoa</taxon>
        <taxon>Chordata</taxon>
        <taxon>Craniata</taxon>
        <taxon>Vertebrata</taxon>
        <taxon>Euteleostomi</taxon>
        <taxon>Mammalia</taxon>
        <taxon>Eutheria</taxon>
        <taxon>Laurasiatheria</taxon>
        <taxon>Artiodactyla</taxon>
        <taxon>Ruminantia</taxon>
        <taxon>Pecora</taxon>
        <taxon>Cervidae</taxon>
        <taxon>Cervinae</taxon>
        <taxon>Cervus</taxon>
    </lineage>
</organism>
<feature type="region of interest" description="Disordered" evidence="1">
    <location>
        <begin position="1"/>
        <end position="31"/>
    </location>
</feature>
<evidence type="ECO:0000256" key="1">
    <source>
        <dbReference type="SAM" id="MobiDB-lite"/>
    </source>
</evidence>
<keyword evidence="3" id="KW-1185">Reference proteome</keyword>
<dbReference type="OrthoDB" id="342981at2759"/>
<feature type="non-terminal residue" evidence="2">
    <location>
        <position position="70"/>
    </location>
</feature>
<dbReference type="EMBL" id="MKHE01000006">
    <property type="protein sequence ID" value="OWK13650.1"/>
    <property type="molecule type" value="Genomic_DNA"/>
</dbReference>
<comment type="caution">
    <text evidence="2">The sequence shown here is derived from an EMBL/GenBank/DDBJ whole genome shotgun (WGS) entry which is preliminary data.</text>
</comment>
<evidence type="ECO:0000313" key="2">
    <source>
        <dbReference type="EMBL" id="OWK13650.1"/>
    </source>
</evidence>
<proteinExistence type="predicted"/>
<sequence length="70" mass="7440">MLPIAWLSSRECSGSSSNTASVLAGKRSSGFEQENQRLIGEMNSLFDEVRHPHVAFGPNVATPAPSPSTP</sequence>